<dbReference type="Proteomes" id="UP000005845">
    <property type="component" value="Unassembled WGS sequence"/>
</dbReference>
<dbReference type="GO" id="GO:0005948">
    <property type="term" value="C:acetolactate synthase complex"/>
    <property type="evidence" value="ECO:0007669"/>
    <property type="project" value="TreeGrafter"/>
</dbReference>
<evidence type="ECO:0000259" key="12">
    <source>
        <dbReference type="Pfam" id="PF00205"/>
    </source>
</evidence>
<dbReference type="SUPFAM" id="SSF52467">
    <property type="entry name" value="DHS-like NAD/FAD-binding domain"/>
    <property type="match status" value="1"/>
</dbReference>
<feature type="domain" description="Thiamine pyrophosphate enzyme TPP-binding" evidence="13">
    <location>
        <begin position="392"/>
        <end position="537"/>
    </location>
</feature>
<keyword evidence="6" id="KW-0274">FAD</keyword>
<keyword evidence="7 10" id="KW-0786">Thiamine pyrophosphate</keyword>
<dbReference type="CDD" id="cd00568">
    <property type="entry name" value="TPP_enzymes"/>
    <property type="match status" value="1"/>
</dbReference>
<dbReference type="InterPro" id="IPR012000">
    <property type="entry name" value="Thiamin_PyroP_enz_cen_dom"/>
</dbReference>
<dbReference type="SUPFAM" id="SSF52518">
    <property type="entry name" value="Thiamin diphosphate-binding fold (THDP-binding)"/>
    <property type="match status" value="2"/>
</dbReference>
<organism evidence="15 16">
    <name type="scientific">Gordonia sputi NBRC 100414</name>
    <dbReference type="NCBI Taxonomy" id="1089453"/>
    <lineage>
        <taxon>Bacteria</taxon>
        <taxon>Bacillati</taxon>
        <taxon>Actinomycetota</taxon>
        <taxon>Actinomycetes</taxon>
        <taxon>Mycobacteriales</taxon>
        <taxon>Gordoniaceae</taxon>
        <taxon>Gordonia</taxon>
    </lineage>
</organism>
<dbReference type="Gene3D" id="3.40.50.970">
    <property type="match status" value="2"/>
</dbReference>
<evidence type="ECO:0000256" key="2">
    <source>
        <dbReference type="ARBA" id="ARBA00005025"/>
    </source>
</evidence>
<evidence type="ECO:0000256" key="7">
    <source>
        <dbReference type="ARBA" id="ARBA00023052"/>
    </source>
</evidence>
<dbReference type="InterPro" id="IPR029035">
    <property type="entry name" value="DHS-like_NAD/FAD-binding_dom"/>
</dbReference>
<dbReference type="CDD" id="cd07035">
    <property type="entry name" value="TPP_PYR_POX_like"/>
    <property type="match status" value="1"/>
</dbReference>
<evidence type="ECO:0000256" key="6">
    <source>
        <dbReference type="ARBA" id="ARBA00022827"/>
    </source>
</evidence>
<dbReference type="PANTHER" id="PTHR18968:SF13">
    <property type="entry name" value="ACETOLACTATE SYNTHASE CATALYTIC SUBUNIT, MITOCHONDRIAL"/>
    <property type="match status" value="1"/>
</dbReference>
<dbReference type="eggNOG" id="COG0028">
    <property type="taxonomic scope" value="Bacteria"/>
</dbReference>
<feature type="compositionally biased region" description="Polar residues" evidence="11">
    <location>
        <begin position="171"/>
        <end position="180"/>
    </location>
</feature>
<evidence type="ECO:0000256" key="3">
    <source>
        <dbReference type="ARBA" id="ARBA00007812"/>
    </source>
</evidence>
<evidence type="ECO:0000256" key="4">
    <source>
        <dbReference type="ARBA" id="ARBA00013145"/>
    </source>
</evidence>
<dbReference type="GO" id="GO:0000287">
    <property type="term" value="F:magnesium ion binding"/>
    <property type="evidence" value="ECO:0007669"/>
    <property type="project" value="InterPro"/>
</dbReference>
<proteinExistence type="inferred from homology"/>
<comment type="catalytic activity">
    <reaction evidence="9">
        <text>2 pyruvate + H(+) = (2S)-2-acetolactate + CO2</text>
        <dbReference type="Rhea" id="RHEA:25249"/>
        <dbReference type="ChEBI" id="CHEBI:15361"/>
        <dbReference type="ChEBI" id="CHEBI:15378"/>
        <dbReference type="ChEBI" id="CHEBI:16526"/>
        <dbReference type="ChEBI" id="CHEBI:58476"/>
        <dbReference type="EC" id="2.2.1.6"/>
    </reaction>
</comment>
<dbReference type="Pfam" id="PF02775">
    <property type="entry name" value="TPP_enzyme_C"/>
    <property type="match status" value="1"/>
</dbReference>
<sequence>MTGRQNVAEHVLVSAQQRGVTHVFGVHGANIEDMYDAAARLGMPTVVAKHEFAAGAMADGVARMTDSPSMVITTSGGGSMNVVPALAESYDSRVPVLAVIGVAPTALTARGAFQDMLDAPDTIDLMGVLRSVTGHAELVTHTTELGPALKSAFDTLDRGLPAALVIPKDVQSQSMWESTNQPPPSSGTDSGRIDSGRIDTDELTMLARQLADAVADGARICLWLGDEASRARVGNTVQRLASRLGATIVASPGGADTTDTRSGHAGITGVMGHPSAREALTSASICVSIGCRMTATDRGGLDPALDDLEIVHIGRHSARPTRGTSIVGSLPNTLSYLDAELERLGVDEQSVPTVGIEYLDTPTVPESRLPHLREIMDTIADALPESAILFADAGNVGAAAIHYLTPVTDGRFTVALGMGGMGYAIAAGIGAAIGPAADGRTVIVAGDGAFFMHGMEFHTAVEYDAPVTLVILNNDAHGMCVTRESLYFPDTPSVNRFRPTDIARGMAAMFSNVEVRHPGDLHELRADAAELFSATGPNALVVDCDPDEIPPFLPFLQKGLR</sequence>
<evidence type="ECO:0000256" key="11">
    <source>
        <dbReference type="SAM" id="MobiDB-lite"/>
    </source>
</evidence>
<dbReference type="EC" id="2.2.1.6" evidence="4"/>
<evidence type="ECO:0000313" key="15">
    <source>
        <dbReference type="EMBL" id="GAB37203.1"/>
    </source>
</evidence>
<dbReference type="Gene3D" id="3.40.50.1220">
    <property type="entry name" value="TPP-binding domain"/>
    <property type="match status" value="1"/>
</dbReference>
<dbReference type="GO" id="GO:0003984">
    <property type="term" value="F:acetolactate synthase activity"/>
    <property type="evidence" value="ECO:0007669"/>
    <property type="project" value="UniProtKB-EC"/>
</dbReference>
<name>H5TUP5_9ACTN</name>
<keyword evidence="16" id="KW-1185">Reference proteome</keyword>
<accession>H5TUP5</accession>
<gene>
    <name evidence="15" type="ORF">GOSPT_004_00180</name>
</gene>
<evidence type="ECO:0000259" key="13">
    <source>
        <dbReference type="Pfam" id="PF02775"/>
    </source>
</evidence>
<dbReference type="InterPro" id="IPR029061">
    <property type="entry name" value="THDP-binding"/>
</dbReference>
<evidence type="ECO:0000256" key="5">
    <source>
        <dbReference type="ARBA" id="ARBA00022630"/>
    </source>
</evidence>
<evidence type="ECO:0000256" key="8">
    <source>
        <dbReference type="ARBA" id="ARBA00023304"/>
    </source>
</evidence>
<dbReference type="UniPathway" id="UPA00047">
    <property type="reaction ID" value="UER00055"/>
</dbReference>
<feature type="domain" description="Thiamine pyrophosphate enzyme central" evidence="12">
    <location>
        <begin position="208"/>
        <end position="334"/>
    </location>
</feature>
<comment type="similarity">
    <text evidence="3 10">Belongs to the TPP enzyme family.</text>
</comment>
<dbReference type="InterPro" id="IPR045229">
    <property type="entry name" value="TPP_enz"/>
</dbReference>
<feature type="region of interest" description="Disordered" evidence="11">
    <location>
        <begin position="171"/>
        <end position="196"/>
    </location>
</feature>
<dbReference type="GO" id="GO:0050660">
    <property type="term" value="F:flavin adenine dinucleotide binding"/>
    <property type="evidence" value="ECO:0007669"/>
    <property type="project" value="TreeGrafter"/>
</dbReference>
<comment type="caution">
    <text evidence="15">The sequence shown here is derived from an EMBL/GenBank/DDBJ whole genome shotgun (WGS) entry which is preliminary data.</text>
</comment>
<dbReference type="PANTHER" id="PTHR18968">
    <property type="entry name" value="THIAMINE PYROPHOSPHATE ENZYMES"/>
    <property type="match status" value="1"/>
</dbReference>
<evidence type="ECO:0000259" key="14">
    <source>
        <dbReference type="Pfam" id="PF02776"/>
    </source>
</evidence>
<evidence type="ECO:0000256" key="10">
    <source>
        <dbReference type="RuleBase" id="RU362132"/>
    </source>
</evidence>
<dbReference type="Pfam" id="PF02776">
    <property type="entry name" value="TPP_enzyme_N"/>
    <property type="match status" value="1"/>
</dbReference>
<reference evidence="15 16" key="1">
    <citation type="submission" date="2012-02" db="EMBL/GenBank/DDBJ databases">
        <title>Whole genome shotgun sequence of Gordonia sputi NBRC 100414.</title>
        <authorList>
            <person name="Yoshida I."/>
            <person name="Hosoyama A."/>
            <person name="Tsuchikane K."/>
            <person name="Katsumata H."/>
            <person name="Yamazaki S."/>
            <person name="Fujita N."/>
        </authorList>
    </citation>
    <scope>NUCLEOTIDE SEQUENCE [LARGE SCALE GENOMIC DNA]</scope>
    <source>
        <strain evidence="15 16">NBRC 100414</strain>
    </source>
</reference>
<dbReference type="AlphaFoldDB" id="H5TUP5"/>
<dbReference type="UniPathway" id="UPA00049">
    <property type="reaction ID" value="UER00059"/>
</dbReference>
<dbReference type="InterPro" id="IPR011766">
    <property type="entry name" value="TPP_enzyme_TPP-bd"/>
</dbReference>
<comment type="pathway">
    <text evidence="1">Amino-acid biosynthesis; L-isoleucine biosynthesis; L-isoleucine from 2-oxobutanoate: step 1/4.</text>
</comment>
<keyword evidence="8" id="KW-0028">Amino-acid biosynthesis</keyword>
<keyword evidence="8" id="KW-0100">Branched-chain amino acid biosynthesis</keyword>
<keyword evidence="5" id="KW-0285">Flavoprotein</keyword>
<dbReference type="GO" id="GO:0030976">
    <property type="term" value="F:thiamine pyrophosphate binding"/>
    <property type="evidence" value="ECO:0007669"/>
    <property type="project" value="InterPro"/>
</dbReference>
<protein>
    <recommendedName>
        <fullName evidence="4">acetolactate synthase</fullName>
        <ecNumber evidence="4">2.2.1.6</ecNumber>
    </recommendedName>
</protein>
<dbReference type="GO" id="GO:0009097">
    <property type="term" value="P:isoleucine biosynthetic process"/>
    <property type="evidence" value="ECO:0007669"/>
    <property type="project" value="UniProtKB-UniPathway"/>
</dbReference>
<evidence type="ECO:0000256" key="1">
    <source>
        <dbReference type="ARBA" id="ARBA00004974"/>
    </source>
</evidence>
<dbReference type="Pfam" id="PF00205">
    <property type="entry name" value="TPP_enzyme_M"/>
    <property type="match status" value="1"/>
</dbReference>
<evidence type="ECO:0000256" key="9">
    <source>
        <dbReference type="ARBA" id="ARBA00048670"/>
    </source>
</evidence>
<comment type="pathway">
    <text evidence="2">Amino-acid biosynthesis; L-valine biosynthesis; L-valine from pyruvate: step 1/4.</text>
</comment>
<feature type="domain" description="Thiamine pyrophosphate enzyme N-terminal TPP-binding" evidence="14">
    <location>
        <begin position="6"/>
        <end position="119"/>
    </location>
</feature>
<dbReference type="GO" id="GO:0009099">
    <property type="term" value="P:L-valine biosynthetic process"/>
    <property type="evidence" value="ECO:0007669"/>
    <property type="project" value="UniProtKB-UniPathway"/>
</dbReference>
<evidence type="ECO:0000313" key="16">
    <source>
        <dbReference type="Proteomes" id="UP000005845"/>
    </source>
</evidence>
<dbReference type="InterPro" id="IPR012001">
    <property type="entry name" value="Thiamin_PyroP_enz_TPP-bd_dom"/>
</dbReference>
<dbReference type="RefSeq" id="WP_005201786.1">
    <property type="nucleotide sequence ID" value="NZ_BAFC01000004.1"/>
</dbReference>
<dbReference type="EMBL" id="BAFC01000004">
    <property type="protein sequence ID" value="GAB37203.1"/>
    <property type="molecule type" value="Genomic_DNA"/>
</dbReference>